<feature type="transmembrane region" description="Helical" evidence="12">
    <location>
        <begin position="221"/>
        <end position="242"/>
    </location>
</feature>
<sequence length="394" mass="42184">PTLLSFSLLVDWLPRAIQLPDSKQQDDSIRLIFPCIDRTEDASSAMLLPKVESSPAAAILAYCFSSMSMTLVNKYVVSGNAWNLNFFYLAVQAIVGTVAILILKQLGLMANLRPLEAKKVKAWFPISLLLVGMIYTSIQALQFLSVPVYTIFKNLTIIVIAYGEALGFGGDGGGANRVGRLALLSFALMVLSSVVAAWADIQSVVASAGDTKAKDVTTTMSALNAGYFWMGLNIFCAAAYALSNRRVMIKADLKSIDVMFYNNLLSIPILLACSALLEDWTPPNPQRNFPAAGRRALGAGMVYSGLVAILISYCTPWCIRATSSTTYAMVGALNKLPVAVLGVVFFASPVTPAGCLAIAIGVVSGVVYTWTKTRETAGREKPILPLTGGGRQKS</sequence>
<keyword evidence="9 12" id="KW-0333">Golgi apparatus</keyword>
<evidence type="ECO:0000256" key="6">
    <source>
        <dbReference type="ARBA" id="ARBA00022597"/>
    </source>
</evidence>
<keyword evidence="7 12" id="KW-0812">Transmembrane</keyword>
<comment type="caution">
    <text evidence="13">The sequence shown here is derived from an EMBL/GenBank/DDBJ whole genome shotgun (WGS) entry which is preliminary data.</text>
</comment>
<dbReference type="PANTHER" id="PTHR11132">
    <property type="entry name" value="SOLUTE CARRIER FAMILY 35"/>
    <property type="match status" value="1"/>
</dbReference>
<feature type="transmembrane region" description="Helical" evidence="12">
    <location>
        <begin position="123"/>
        <end position="145"/>
    </location>
</feature>
<feature type="transmembrane region" description="Helical" evidence="12">
    <location>
        <begin position="151"/>
        <end position="169"/>
    </location>
</feature>
<feature type="transmembrane region" description="Helical" evidence="12">
    <location>
        <begin position="258"/>
        <end position="277"/>
    </location>
</feature>
<evidence type="ECO:0000256" key="3">
    <source>
        <dbReference type="ARBA" id="ARBA00010425"/>
    </source>
</evidence>
<feature type="transmembrane region" description="Helical" evidence="12">
    <location>
        <begin position="82"/>
        <end position="103"/>
    </location>
</feature>
<organism evidence="13 14">
    <name type="scientific">Apiospora kogelbergensis</name>
    <dbReference type="NCBI Taxonomy" id="1337665"/>
    <lineage>
        <taxon>Eukaryota</taxon>
        <taxon>Fungi</taxon>
        <taxon>Dikarya</taxon>
        <taxon>Ascomycota</taxon>
        <taxon>Pezizomycotina</taxon>
        <taxon>Sordariomycetes</taxon>
        <taxon>Xylariomycetidae</taxon>
        <taxon>Amphisphaeriales</taxon>
        <taxon>Apiosporaceae</taxon>
        <taxon>Apiospora</taxon>
    </lineage>
</organism>
<protein>
    <recommendedName>
        <fullName evidence="12">GDP-mannose transporter</fullName>
        <shortName evidence="12">GMT</shortName>
    </recommendedName>
</protein>
<dbReference type="Proteomes" id="UP001392437">
    <property type="component" value="Unassembled WGS sequence"/>
</dbReference>
<proteinExistence type="inferred from homology"/>
<dbReference type="InterPro" id="IPR037185">
    <property type="entry name" value="EmrE-like"/>
</dbReference>
<evidence type="ECO:0000256" key="9">
    <source>
        <dbReference type="ARBA" id="ARBA00023034"/>
    </source>
</evidence>
<dbReference type="InterPro" id="IPR050186">
    <property type="entry name" value="TPT_transporter"/>
</dbReference>
<dbReference type="GO" id="GO:0055085">
    <property type="term" value="P:transmembrane transport"/>
    <property type="evidence" value="ECO:0007669"/>
    <property type="project" value="InterPro"/>
</dbReference>
<keyword evidence="11 12" id="KW-0968">Cytoplasmic vesicle</keyword>
<dbReference type="SUPFAM" id="SSF103481">
    <property type="entry name" value="Multidrug resistance efflux transporter EmrE"/>
    <property type="match status" value="1"/>
</dbReference>
<keyword evidence="14" id="KW-1185">Reference proteome</keyword>
<keyword evidence="10 12" id="KW-0472">Membrane</keyword>
<dbReference type="EMBL" id="JAQQWP010000001">
    <property type="protein sequence ID" value="KAK8133173.1"/>
    <property type="molecule type" value="Genomic_DNA"/>
</dbReference>
<evidence type="ECO:0000256" key="4">
    <source>
        <dbReference type="ARBA" id="ARBA00011182"/>
    </source>
</evidence>
<comment type="similarity">
    <text evidence="3 12">Belongs to the TPT transporter family. SLC35D subfamily.</text>
</comment>
<feature type="transmembrane region" description="Helical" evidence="12">
    <location>
        <begin position="181"/>
        <end position="201"/>
    </location>
</feature>
<evidence type="ECO:0000256" key="10">
    <source>
        <dbReference type="ARBA" id="ARBA00023136"/>
    </source>
</evidence>
<name>A0AAW0RE92_9PEZI</name>
<gene>
    <name evidence="13" type="ORF">PG999_001346</name>
</gene>
<evidence type="ECO:0000256" key="8">
    <source>
        <dbReference type="ARBA" id="ARBA00022989"/>
    </source>
</evidence>
<feature type="non-terminal residue" evidence="13">
    <location>
        <position position="1"/>
    </location>
</feature>
<evidence type="ECO:0000256" key="11">
    <source>
        <dbReference type="ARBA" id="ARBA00023329"/>
    </source>
</evidence>
<comment type="function">
    <text evidence="1 12">Involved in the import of GDP-mannose from the cytoplasm into the Golgi lumen.</text>
</comment>
<dbReference type="GO" id="GO:0000139">
    <property type="term" value="C:Golgi membrane"/>
    <property type="evidence" value="ECO:0007669"/>
    <property type="project" value="UniProtKB-SubCell"/>
</dbReference>
<accession>A0AAW0RE92</accession>
<dbReference type="AlphaFoldDB" id="A0AAW0RE92"/>
<evidence type="ECO:0000256" key="5">
    <source>
        <dbReference type="ARBA" id="ARBA00022448"/>
    </source>
</evidence>
<keyword evidence="12" id="KW-0256">Endoplasmic reticulum</keyword>
<comment type="subunit">
    <text evidence="4 12">Homooligomer.</text>
</comment>
<keyword evidence="6 12" id="KW-0762">Sugar transport</keyword>
<evidence type="ECO:0000313" key="13">
    <source>
        <dbReference type="EMBL" id="KAK8133173.1"/>
    </source>
</evidence>
<evidence type="ECO:0000256" key="1">
    <source>
        <dbReference type="ARBA" id="ARBA00003420"/>
    </source>
</evidence>
<keyword evidence="5 12" id="KW-0813">Transport</keyword>
<dbReference type="InterPro" id="IPR013657">
    <property type="entry name" value="SCL35B1-4/HUT1"/>
</dbReference>
<evidence type="ECO:0000256" key="2">
    <source>
        <dbReference type="ARBA" id="ARBA00004439"/>
    </source>
</evidence>
<comment type="subcellular location">
    <subcellularLocation>
        <location evidence="2 12">Cytoplasmic vesicle membrane</location>
        <topology evidence="2 12">Multi-pass membrane protein</topology>
    </subcellularLocation>
    <subcellularLocation>
        <location evidence="12">Golgi apparatus membrane</location>
        <topology evidence="12">Multi-pass membrane protein</topology>
    </subcellularLocation>
    <subcellularLocation>
        <location evidence="12">Endoplasmic reticulum membrane</location>
        <topology evidence="12">Multi-pass membrane protein</topology>
    </subcellularLocation>
</comment>
<evidence type="ECO:0000256" key="7">
    <source>
        <dbReference type="ARBA" id="ARBA00022692"/>
    </source>
</evidence>
<reference evidence="13 14" key="1">
    <citation type="submission" date="2023-01" db="EMBL/GenBank/DDBJ databases">
        <title>Analysis of 21 Apiospora genomes using comparative genomics revels a genus with tremendous synthesis potential of carbohydrate active enzymes and secondary metabolites.</title>
        <authorList>
            <person name="Sorensen T."/>
        </authorList>
    </citation>
    <scope>NUCLEOTIDE SEQUENCE [LARGE SCALE GENOMIC DNA]</scope>
    <source>
        <strain evidence="13 14">CBS 117206</strain>
    </source>
</reference>
<evidence type="ECO:0000313" key="14">
    <source>
        <dbReference type="Proteomes" id="UP001392437"/>
    </source>
</evidence>
<evidence type="ECO:0000256" key="12">
    <source>
        <dbReference type="RuleBase" id="RU367097"/>
    </source>
</evidence>
<dbReference type="GO" id="GO:0030659">
    <property type="term" value="C:cytoplasmic vesicle membrane"/>
    <property type="evidence" value="ECO:0007669"/>
    <property type="project" value="UniProtKB-SubCell"/>
</dbReference>
<dbReference type="Pfam" id="PF08449">
    <property type="entry name" value="UAA"/>
    <property type="match status" value="1"/>
</dbReference>
<feature type="transmembrane region" description="Helical" evidence="12">
    <location>
        <begin position="297"/>
        <end position="319"/>
    </location>
</feature>
<keyword evidence="8 12" id="KW-1133">Transmembrane helix</keyword>
<dbReference type="GO" id="GO:0005789">
    <property type="term" value="C:endoplasmic reticulum membrane"/>
    <property type="evidence" value="ECO:0007669"/>
    <property type="project" value="UniProtKB-SubCell"/>
</dbReference>
<dbReference type="NCBIfam" id="TIGR00803">
    <property type="entry name" value="nst"/>
    <property type="match status" value="1"/>
</dbReference>